<keyword evidence="1" id="KW-0560">Oxidoreductase</keyword>
<dbReference type="OrthoDB" id="9805337at2"/>
<evidence type="ECO:0000256" key="1">
    <source>
        <dbReference type="ARBA" id="ARBA00023002"/>
    </source>
</evidence>
<dbReference type="InterPro" id="IPR006076">
    <property type="entry name" value="FAD-dep_OxRdtase"/>
</dbReference>
<evidence type="ECO:0000313" key="4">
    <source>
        <dbReference type="Proteomes" id="UP000007374"/>
    </source>
</evidence>
<dbReference type="PANTHER" id="PTHR13847:SF289">
    <property type="entry name" value="GLYCINE OXIDASE"/>
    <property type="match status" value="1"/>
</dbReference>
<dbReference type="Proteomes" id="UP000007374">
    <property type="component" value="Unassembled WGS sequence"/>
</dbReference>
<dbReference type="PANTHER" id="PTHR13847">
    <property type="entry name" value="SARCOSINE DEHYDROGENASE-RELATED"/>
    <property type="match status" value="1"/>
</dbReference>
<dbReference type="Gene3D" id="3.30.9.10">
    <property type="entry name" value="D-Amino Acid Oxidase, subunit A, domain 2"/>
    <property type="match status" value="1"/>
</dbReference>
<dbReference type="eggNOG" id="COG0665">
    <property type="taxonomic scope" value="Bacteria"/>
</dbReference>
<feature type="domain" description="FAD dependent oxidoreductase" evidence="2">
    <location>
        <begin position="6"/>
        <end position="394"/>
    </location>
</feature>
<dbReference type="STRING" id="721133.SAMN05216176_104128"/>
<sequence>MTTETLVLGAGIVGVCVALHLRERGQSVALIDRNEPGEEASYGNAGLIERASVIPYAIPRHLPTLLAYASNRSAAVRYAPWHLPRVAGWVLRYWHASRHDRLMRSAHEILPLIEACLGEHDRLIAEAGLEHLIRRNGWIEVFRSIAAQEAAEARASALAEFDLSWKVLDRTALSAAEPALTERAVGAIHWTDPYTVSDPGALTKGYADLFEKKGGSFLRGAIAGIRKTRTGWQVSTDSGIHEAARLVIALGPHSVRLLEPLGYRVPLGIKRGYHMHFRPEGNAGLSHAILDEEVGYVLAPMEQGIRLTTGVELDAPDAPPNRIQLQRVERRARELFPLGQPVEDTPWLGLRSAMPDMKPVIGRAPLHEGLWVAFGHAHHGLTLGPVTGRLLAEMMTGEAPFADPAPFAMERFGKTPQLNTVR</sequence>
<proteinExistence type="predicted"/>
<dbReference type="GO" id="GO:0005737">
    <property type="term" value="C:cytoplasm"/>
    <property type="evidence" value="ECO:0007669"/>
    <property type="project" value="TreeGrafter"/>
</dbReference>
<dbReference type="SUPFAM" id="SSF54373">
    <property type="entry name" value="FAD-linked reductases, C-terminal domain"/>
    <property type="match status" value="1"/>
</dbReference>
<gene>
    <name evidence="3" type="ORF">NA8A_12995</name>
</gene>
<keyword evidence="4" id="KW-1185">Reference proteome</keyword>
<evidence type="ECO:0000313" key="3">
    <source>
        <dbReference type="EMBL" id="EKF41990.1"/>
    </source>
</evidence>
<accession>K2NRJ2</accession>
<dbReference type="AlphaFoldDB" id="K2NRJ2"/>
<protein>
    <submittedName>
        <fullName evidence="3">FAD dependent oxidoreductase</fullName>
    </submittedName>
</protein>
<dbReference type="Pfam" id="PF01266">
    <property type="entry name" value="DAO"/>
    <property type="match status" value="1"/>
</dbReference>
<dbReference type="PATRIC" id="fig|1231190.3.peg.2697"/>
<dbReference type="GO" id="GO:0016491">
    <property type="term" value="F:oxidoreductase activity"/>
    <property type="evidence" value="ECO:0007669"/>
    <property type="project" value="UniProtKB-KW"/>
</dbReference>
<name>K2NRJ2_9HYPH</name>
<dbReference type="EMBL" id="AMSI01000008">
    <property type="protein sequence ID" value="EKF41990.1"/>
    <property type="molecule type" value="Genomic_DNA"/>
</dbReference>
<dbReference type="RefSeq" id="WP_009450774.1">
    <property type="nucleotide sequence ID" value="NZ_AMSI01000008.1"/>
</dbReference>
<dbReference type="Gene3D" id="3.50.50.60">
    <property type="entry name" value="FAD/NAD(P)-binding domain"/>
    <property type="match status" value="2"/>
</dbReference>
<comment type="caution">
    <text evidence="3">The sequence shown here is derived from an EMBL/GenBank/DDBJ whole genome shotgun (WGS) entry which is preliminary data.</text>
</comment>
<dbReference type="InterPro" id="IPR036188">
    <property type="entry name" value="FAD/NAD-bd_sf"/>
</dbReference>
<organism evidence="3 4">
    <name type="scientific">Nitratireductor indicus C115</name>
    <dbReference type="NCBI Taxonomy" id="1231190"/>
    <lineage>
        <taxon>Bacteria</taxon>
        <taxon>Pseudomonadati</taxon>
        <taxon>Pseudomonadota</taxon>
        <taxon>Alphaproteobacteria</taxon>
        <taxon>Hyphomicrobiales</taxon>
        <taxon>Phyllobacteriaceae</taxon>
        <taxon>Nitratireductor</taxon>
    </lineage>
</organism>
<reference evidence="3 4" key="1">
    <citation type="journal article" date="2012" name="J. Bacteriol.">
        <title>Genome Sequence of Nitratireductor indicus Type Strain C115.</title>
        <authorList>
            <person name="Lai Q."/>
            <person name="Li G."/>
            <person name="Yu Z."/>
            <person name="Shao Z."/>
        </authorList>
    </citation>
    <scope>NUCLEOTIDE SEQUENCE [LARGE SCALE GENOMIC DNA]</scope>
    <source>
        <strain evidence="3 4">C115</strain>
    </source>
</reference>
<dbReference type="SUPFAM" id="SSF51905">
    <property type="entry name" value="FAD/NAD(P)-binding domain"/>
    <property type="match status" value="1"/>
</dbReference>
<evidence type="ECO:0000259" key="2">
    <source>
        <dbReference type="Pfam" id="PF01266"/>
    </source>
</evidence>